<dbReference type="InterPro" id="IPR001304">
    <property type="entry name" value="C-type_lectin-like"/>
</dbReference>
<dbReference type="EMBL" id="CAJPVJ010002044">
    <property type="protein sequence ID" value="CAG2165698.1"/>
    <property type="molecule type" value="Genomic_DNA"/>
</dbReference>
<dbReference type="InterPro" id="IPR016187">
    <property type="entry name" value="CTDL_fold"/>
</dbReference>
<dbReference type="InterPro" id="IPR016186">
    <property type="entry name" value="C-type_lectin-like/link_sf"/>
</dbReference>
<dbReference type="PANTHER" id="PTHR22991">
    <property type="entry name" value="PROTEIN CBG13490"/>
    <property type="match status" value="1"/>
</dbReference>
<protein>
    <recommendedName>
        <fullName evidence="2">C-type lectin domain-containing protein</fullName>
    </recommendedName>
</protein>
<keyword evidence="4" id="KW-1185">Reference proteome</keyword>
<dbReference type="OrthoDB" id="441660at2759"/>
<dbReference type="Proteomes" id="UP000728032">
    <property type="component" value="Unassembled WGS sequence"/>
</dbReference>
<organism evidence="3">
    <name type="scientific">Oppiella nova</name>
    <dbReference type="NCBI Taxonomy" id="334625"/>
    <lineage>
        <taxon>Eukaryota</taxon>
        <taxon>Metazoa</taxon>
        <taxon>Ecdysozoa</taxon>
        <taxon>Arthropoda</taxon>
        <taxon>Chelicerata</taxon>
        <taxon>Arachnida</taxon>
        <taxon>Acari</taxon>
        <taxon>Acariformes</taxon>
        <taxon>Sarcoptiformes</taxon>
        <taxon>Oribatida</taxon>
        <taxon>Brachypylina</taxon>
        <taxon>Oppioidea</taxon>
        <taxon>Oppiidae</taxon>
        <taxon>Oppiella</taxon>
    </lineage>
</organism>
<dbReference type="PROSITE" id="PS50041">
    <property type="entry name" value="C_TYPE_LECTIN_2"/>
    <property type="match status" value="2"/>
</dbReference>
<dbReference type="InterPro" id="IPR050976">
    <property type="entry name" value="Snaclec"/>
</dbReference>
<keyword evidence="1" id="KW-1015">Disulfide bond</keyword>
<evidence type="ECO:0000259" key="2">
    <source>
        <dbReference type="PROSITE" id="PS50041"/>
    </source>
</evidence>
<feature type="domain" description="C-type lectin" evidence="2">
    <location>
        <begin position="153"/>
        <end position="280"/>
    </location>
</feature>
<dbReference type="SUPFAM" id="SSF56436">
    <property type="entry name" value="C-type lectin-like"/>
    <property type="match status" value="2"/>
</dbReference>
<dbReference type="AlphaFoldDB" id="A0A7R9QH32"/>
<dbReference type="PANTHER" id="PTHR22991:SF44">
    <property type="entry name" value="C-TYPE LECTIN-RELATED"/>
    <property type="match status" value="1"/>
</dbReference>
<reference evidence="3" key="1">
    <citation type="submission" date="2020-11" db="EMBL/GenBank/DDBJ databases">
        <authorList>
            <person name="Tran Van P."/>
        </authorList>
    </citation>
    <scope>NUCLEOTIDE SEQUENCE</scope>
</reference>
<name>A0A7R9QH32_9ACAR</name>
<dbReference type="Gene3D" id="3.10.100.10">
    <property type="entry name" value="Mannose-Binding Protein A, subunit A"/>
    <property type="match status" value="2"/>
</dbReference>
<dbReference type="CDD" id="cd00037">
    <property type="entry name" value="CLECT"/>
    <property type="match status" value="2"/>
</dbReference>
<evidence type="ECO:0000313" key="3">
    <source>
        <dbReference type="EMBL" id="CAD7645491.1"/>
    </source>
</evidence>
<gene>
    <name evidence="3" type="ORF">ONB1V03_LOCUS5236</name>
</gene>
<proteinExistence type="predicted"/>
<accession>A0A7R9QH32</accession>
<evidence type="ECO:0000256" key="1">
    <source>
        <dbReference type="ARBA" id="ARBA00023157"/>
    </source>
</evidence>
<feature type="domain" description="C-type lectin" evidence="2">
    <location>
        <begin position="15"/>
        <end position="129"/>
    </location>
</feature>
<evidence type="ECO:0000313" key="4">
    <source>
        <dbReference type="Proteomes" id="UP000728032"/>
    </source>
</evidence>
<dbReference type="EMBL" id="OC916869">
    <property type="protein sequence ID" value="CAD7645491.1"/>
    <property type="molecule type" value="Genomic_DNA"/>
</dbReference>
<sequence>MNLDVKTICTPLDTQDDKCYYHILNKNATQAQAKNMCKVLNKDAILATIGKKSDESAISLMLSTLGVKVWLGLEYTNDGKYRWVDGSTTDFYTNWMSGNNTAFDDTEGSQPWGNCTYLALNEPIGLATCYAKDLRTTDTSDLRRICTPTDDNGHEKCYYYLPYGVANQTQAAEMCRVMDETAILGTIHTKEQENIVALLLVGTKVKVWLGMEFDKTRGAHRWVDGIASDYENWKSGTNTSFNDTNGHQPWGNCAYLLHGENFDASWYTSNCTMELEVLCQTNNVVKLLLSTWLVNIKIKYE</sequence>
<dbReference type="SMART" id="SM00034">
    <property type="entry name" value="CLECT"/>
    <property type="match status" value="2"/>
</dbReference>
<dbReference type="Pfam" id="PF00059">
    <property type="entry name" value="Lectin_C"/>
    <property type="match status" value="2"/>
</dbReference>